<proteinExistence type="predicted"/>
<dbReference type="Pfam" id="PF00188">
    <property type="entry name" value="CAP"/>
    <property type="match status" value="1"/>
</dbReference>
<reference evidence="4" key="1">
    <citation type="journal article" date="2015" name="Nat. Genet.">
        <title>The genome and transcriptome of the zoonotic hookworm Ancylostoma ceylanicum identify infection-specific gene families.</title>
        <authorList>
            <person name="Schwarz E.M."/>
            <person name="Hu Y."/>
            <person name="Antoshechkin I."/>
            <person name="Miller M.M."/>
            <person name="Sternberg P.W."/>
            <person name="Aroian R.V."/>
        </authorList>
    </citation>
    <scope>NUCLEOTIDE SEQUENCE</scope>
    <source>
        <strain evidence="4">HY135</strain>
    </source>
</reference>
<dbReference type="Proteomes" id="UP000024635">
    <property type="component" value="Unassembled WGS sequence"/>
</dbReference>
<comment type="caution">
    <text evidence="3">The sequence shown here is derived from an EMBL/GenBank/DDBJ whole genome shotgun (WGS) entry which is preliminary data.</text>
</comment>
<dbReference type="STRING" id="53326.A0A016WZ45"/>
<name>A0A016WZ45_9BILA</name>
<dbReference type="SUPFAM" id="SSF55797">
    <property type="entry name" value="PR-1-like"/>
    <property type="match status" value="1"/>
</dbReference>
<organism evidence="3 4">
    <name type="scientific">Ancylostoma ceylanicum</name>
    <dbReference type="NCBI Taxonomy" id="53326"/>
    <lineage>
        <taxon>Eukaryota</taxon>
        <taxon>Metazoa</taxon>
        <taxon>Ecdysozoa</taxon>
        <taxon>Nematoda</taxon>
        <taxon>Chromadorea</taxon>
        <taxon>Rhabditida</taxon>
        <taxon>Rhabditina</taxon>
        <taxon>Rhabditomorpha</taxon>
        <taxon>Strongyloidea</taxon>
        <taxon>Ancylostomatidae</taxon>
        <taxon>Ancylostomatinae</taxon>
        <taxon>Ancylostoma</taxon>
    </lineage>
</organism>
<sequence>MSDVADQTDDSNYHSLHSLPSNVLKRFFVNKVKSSTANPKTTTTTAPTTSTSTPTSSSAAPTPPSTSSTAIPSPTASSTSATSPTVASSPESTTSTTITSSSTVKPTSTTTRSTTTRPPSTTRKTPRPPWPKPSCGNKRLTNGLRSLFLNTHNRLRGRLARGQTEISRGWGIAPPAALMYRMKYSCEAESYAQQQVTNCIRRPLPEYTHPGYKLNLHVLNTVQTTFEGAIQNALSRWWSQLSRFGMRSDMKFVPRECQGGNRNVLSWTKMAWWNNKHLGCAVQRCRGFFLTACMYSPGGNQAYHHVYKVGAVCSQCPKGQCDGEALCRW</sequence>
<feature type="region of interest" description="Disordered" evidence="1">
    <location>
        <begin position="1"/>
        <end position="141"/>
    </location>
</feature>
<feature type="domain" description="SCP" evidence="2">
    <location>
        <begin position="143"/>
        <end position="303"/>
    </location>
</feature>
<protein>
    <recommendedName>
        <fullName evidence="2">SCP domain-containing protein</fullName>
    </recommendedName>
</protein>
<dbReference type="InterPro" id="IPR035940">
    <property type="entry name" value="CAP_sf"/>
</dbReference>
<dbReference type="Gene3D" id="3.40.33.10">
    <property type="entry name" value="CAP"/>
    <property type="match status" value="1"/>
</dbReference>
<keyword evidence="4" id="KW-1185">Reference proteome</keyword>
<dbReference type="SMART" id="SM00198">
    <property type="entry name" value="SCP"/>
    <property type="match status" value="1"/>
</dbReference>
<evidence type="ECO:0000313" key="3">
    <source>
        <dbReference type="EMBL" id="EYC44935.1"/>
    </source>
</evidence>
<dbReference type="EMBL" id="JARK01000045">
    <property type="protein sequence ID" value="EYC44935.1"/>
    <property type="molecule type" value="Genomic_DNA"/>
</dbReference>
<evidence type="ECO:0000256" key="1">
    <source>
        <dbReference type="SAM" id="MobiDB-lite"/>
    </source>
</evidence>
<feature type="compositionally biased region" description="Low complexity" evidence="1">
    <location>
        <begin position="34"/>
        <end position="123"/>
    </location>
</feature>
<dbReference type="CDD" id="cd05380">
    <property type="entry name" value="CAP_euk"/>
    <property type="match status" value="1"/>
</dbReference>
<accession>A0A016WZ45</accession>
<dbReference type="OrthoDB" id="414826at2759"/>
<evidence type="ECO:0000313" key="4">
    <source>
        <dbReference type="Proteomes" id="UP000024635"/>
    </source>
</evidence>
<gene>
    <name evidence="3" type="primary">Acey_s0445.g1586</name>
    <name evidence="3" type="synonym">ASP-s0445.g1586</name>
    <name evidence="3" type="ORF">Y032_0445g1586</name>
</gene>
<dbReference type="InterPro" id="IPR014044">
    <property type="entry name" value="CAP_dom"/>
</dbReference>
<dbReference type="AlphaFoldDB" id="A0A016WZ45"/>
<evidence type="ECO:0000259" key="2">
    <source>
        <dbReference type="SMART" id="SM00198"/>
    </source>
</evidence>